<accession>A0ABM1VVG2</accession>
<reference evidence="6" key="1">
    <citation type="submission" date="2025-08" db="UniProtKB">
        <authorList>
            <consortium name="RefSeq"/>
        </authorList>
    </citation>
    <scope>IDENTIFICATION</scope>
</reference>
<evidence type="ECO:0000256" key="1">
    <source>
        <dbReference type="ARBA" id="ARBA00001933"/>
    </source>
</evidence>
<keyword evidence="5" id="KW-1185">Reference proteome</keyword>
<dbReference type="InterPro" id="IPR001597">
    <property type="entry name" value="ArAA_b-elim_lyase/Thr_aldolase"/>
</dbReference>
<dbReference type="InterPro" id="IPR015422">
    <property type="entry name" value="PyrdxlP-dep_Trfase_small"/>
</dbReference>
<protein>
    <submittedName>
        <fullName evidence="6">Probable low-specificity L-threonine aldolase 2</fullName>
    </submittedName>
</protein>
<dbReference type="RefSeq" id="XP_035826404.1">
    <property type="nucleotide sequence ID" value="XM_035970511.1"/>
</dbReference>
<name>A0ABM1VVG2_APLCA</name>
<dbReference type="CDD" id="cd06502">
    <property type="entry name" value="TA_like"/>
    <property type="match status" value="1"/>
</dbReference>
<keyword evidence="3" id="KW-0663">Pyridoxal phosphate</keyword>
<comment type="cofactor">
    <cofactor evidence="1">
        <name>pyridoxal 5'-phosphate</name>
        <dbReference type="ChEBI" id="CHEBI:597326"/>
    </cofactor>
</comment>
<comment type="similarity">
    <text evidence="2">Belongs to the threonine aldolase family.</text>
</comment>
<evidence type="ECO:0000313" key="5">
    <source>
        <dbReference type="Proteomes" id="UP000694888"/>
    </source>
</evidence>
<dbReference type="Proteomes" id="UP000694888">
    <property type="component" value="Unplaced"/>
</dbReference>
<sequence length="407" mass="44147">MRSLSLLTCARNLVSNNLLRNELKGKTLTLARIHHRGLATSSVSIVDLRSDTLTKPTPKMREAMKNAVVGDDCYGEDPTVNKLQDVCASMLGKEASLFVPTCTMANITAVIVHASGGFSEILLGEDSHMFLYEVAGMARFAGVQGRCVSTLPNGTLDLAELEGKIRPLDDVHQPWTKLICLENTHNKCGGRVVSLDYIQKVKEIARKNNLSFHLDGARLFNASTALKVPVSEVAQHFDTVSIAFSKGLCCPSGSILAGSKEFIAMARRARKALGGGMRQAGVVAAPMLVALEEMVDLLADDHDRAARIAQGLTAMGDNPVCSIAMDGVQSNIVMIDMKGKVSSEQFAQRMEQVSDREKTALGEAVSVRMLPFTATTVRYVTHHDVSDEDVDKAVRKIQYVIEELSSQ</sequence>
<evidence type="ECO:0000256" key="3">
    <source>
        <dbReference type="ARBA" id="ARBA00022898"/>
    </source>
</evidence>
<dbReference type="SUPFAM" id="SSF53383">
    <property type="entry name" value="PLP-dependent transferases"/>
    <property type="match status" value="1"/>
</dbReference>
<evidence type="ECO:0000256" key="2">
    <source>
        <dbReference type="ARBA" id="ARBA00006966"/>
    </source>
</evidence>
<evidence type="ECO:0000259" key="4">
    <source>
        <dbReference type="Pfam" id="PF01212"/>
    </source>
</evidence>
<dbReference type="Gene3D" id="3.40.640.10">
    <property type="entry name" value="Type I PLP-dependent aspartate aminotransferase-like (Major domain)"/>
    <property type="match status" value="1"/>
</dbReference>
<gene>
    <name evidence="6" type="primary">LOC101852330</name>
</gene>
<dbReference type="NCBIfam" id="NF041359">
    <property type="entry name" value="GntG_guanitoxin"/>
    <property type="match status" value="1"/>
</dbReference>
<dbReference type="InterPro" id="IPR023603">
    <property type="entry name" value="Low_specificity_L-TA-like"/>
</dbReference>
<dbReference type="Gene3D" id="3.90.1150.10">
    <property type="entry name" value="Aspartate Aminotransferase, domain 1"/>
    <property type="match status" value="1"/>
</dbReference>
<dbReference type="Pfam" id="PF01212">
    <property type="entry name" value="Beta_elim_lyase"/>
    <property type="match status" value="1"/>
</dbReference>
<dbReference type="PANTHER" id="PTHR48097:SF9">
    <property type="entry name" value="L-THREONINE ALDOLASE"/>
    <property type="match status" value="1"/>
</dbReference>
<proteinExistence type="inferred from homology"/>
<evidence type="ECO:0000313" key="6">
    <source>
        <dbReference type="RefSeq" id="XP_035826404.1"/>
    </source>
</evidence>
<dbReference type="GeneID" id="101852330"/>
<dbReference type="PANTHER" id="PTHR48097">
    <property type="entry name" value="L-THREONINE ALDOLASE-RELATED"/>
    <property type="match status" value="1"/>
</dbReference>
<dbReference type="InterPro" id="IPR015421">
    <property type="entry name" value="PyrdxlP-dep_Trfase_major"/>
</dbReference>
<dbReference type="InterPro" id="IPR015424">
    <property type="entry name" value="PyrdxlP-dep_Trfase"/>
</dbReference>
<dbReference type="PIRSF" id="PIRSF017617">
    <property type="entry name" value="Thr_aldolase"/>
    <property type="match status" value="1"/>
</dbReference>
<feature type="domain" description="Aromatic amino acid beta-eliminating lyase/threonine aldolase" evidence="4">
    <location>
        <begin position="47"/>
        <end position="335"/>
    </location>
</feature>
<organism evidence="5 6">
    <name type="scientific">Aplysia californica</name>
    <name type="common">California sea hare</name>
    <dbReference type="NCBI Taxonomy" id="6500"/>
    <lineage>
        <taxon>Eukaryota</taxon>
        <taxon>Metazoa</taxon>
        <taxon>Spiralia</taxon>
        <taxon>Lophotrochozoa</taxon>
        <taxon>Mollusca</taxon>
        <taxon>Gastropoda</taxon>
        <taxon>Heterobranchia</taxon>
        <taxon>Euthyneura</taxon>
        <taxon>Tectipleura</taxon>
        <taxon>Aplysiida</taxon>
        <taxon>Aplysioidea</taxon>
        <taxon>Aplysiidae</taxon>
        <taxon>Aplysia</taxon>
    </lineage>
</organism>